<evidence type="ECO:0000256" key="3">
    <source>
        <dbReference type="ARBA" id="ARBA00022514"/>
    </source>
</evidence>
<keyword evidence="4" id="KW-0964">Secreted</keyword>
<feature type="signal peptide" evidence="6">
    <location>
        <begin position="1"/>
        <end position="16"/>
    </location>
</feature>
<keyword evidence="3" id="KW-0202">Cytokine</keyword>
<dbReference type="InterPro" id="IPR020440">
    <property type="entry name" value="IL-17_chr"/>
</dbReference>
<dbReference type="Gene3D" id="2.10.90.10">
    <property type="entry name" value="Cystine-knot cytokines"/>
    <property type="match status" value="1"/>
</dbReference>
<evidence type="ECO:0000256" key="4">
    <source>
        <dbReference type="ARBA" id="ARBA00022525"/>
    </source>
</evidence>
<sequence>MACLLGVCVLLPGSHGAPGAPGARGANRRVRKEVCLRLNTSVPSSPPIRSVSNSSLSPWQYRFSHDENLIPSHIAEAHCMYTGCLTQDREENLELMSKPIHHQILVLRKVPDEKEGGYALKLEYKTIAVGCTCVRPHVLNH</sequence>
<feature type="chain" id="PRO_5044760313" description="Interleukin-17F" evidence="6">
    <location>
        <begin position="17"/>
        <end position="141"/>
    </location>
</feature>
<comment type="subcellular location">
    <subcellularLocation>
        <location evidence="1">Secreted</location>
    </subcellularLocation>
</comment>
<keyword evidence="5 6" id="KW-0732">Signal</keyword>
<name>A0ABD1KH69_9TELE</name>
<dbReference type="Pfam" id="PF06083">
    <property type="entry name" value="IL17"/>
    <property type="match status" value="1"/>
</dbReference>
<evidence type="ECO:0000313" key="7">
    <source>
        <dbReference type="EMBL" id="KAL2098561.1"/>
    </source>
</evidence>
<evidence type="ECO:0000256" key="6">
    <source>
        <dbReference type="SAM" id="SignalP"/>
    </source>
</evidence>
<dbReference type="GO" id="GO:0005615">
    <property type="term" value="C:extracellular space"/>
    <property type="evidence" value="ECO:0007669"/>
    <property type="project" value="UniProtKB-KW"/>
</dbReference>
<evidence type="ECO:0008006" key="9">
    <source>
        <dbReference type="Google" id="ProtNLM"/>
    </source>
</evidence>
<protein>
    <recommendedName>
        <fullName evidence="9">Interleukin-17F</fullName>
    </recommendedName>
</protein>
<accession>A0ABD1KH69</accession>
<dbReference type="GO" id="GO:0005125">
    <property type="term" value="F:cytokine activity"/>
    <property type="evidence" value="ECO:0007669"/>
    <property type="project" value="UniProtKB-KW"/>
</dbReference>
<proteinExistence type="inferred from homology"/>
<keyword evidence="8" id="KW-1185">Reference proteome</keyword>
<comment type="caution">
    <text evidence="7">The sequence shown here is derived from an EMBL/GenBank/DDBJ whole genome shotgun (WGS) entry which is preliminary data.</text>
</comment>
<dbReference type="PRINTS" id="PR01932">
    <property type="entry name" value="INTRLEUKIN17"/>
</dbReference>
<comment type="similarity">
    <text evidence="2">Belongs to the IL-17 family.</text>
</comment>
<dbReference type="EMBL" id="JBHFQA010000005">
    <property type="protein sequence ID" value="KAL2098561.1"/>
    <property type="molecule type" value="Genomic_DNA"/>
</dbReference>
<dbReference type="InterPro" id="IPR029034">
    <property type="entry name" value="Cystine-knot_cytokine"/>
</dbReference>
<dbReference type="AlphaFoldDB" id="A0ABD1KH69"/>
<gene>
    <name evidence="7" type="ORF">ACEWY4_005041</name>
</gene>
<evidence type="ECO:0000256" key="1">
    <source>
        <dbReference type="ARBA" id="ARBA00004613"/>
    </source>
</evidence>
<evidence type="ECO:0000256" key="2">
    <source>
        <dbReference type="ARBA" id="ARBA00007236"/>
    </source>
</evidence>
<reference evidence="7 8" key="1">
    <citation type="submission" date="2024-09" db="EMBL/GenBank/DDBJ databases">
        <title>A chromosome-level genome assembly of Gray's grenadier anchovy, Coilia grayii.</title>
        <authorList>
            <person name="Fu Z."/>
        </authorList>
    </citation>
    <scope>NUCLEOTIDE SEQUENCE [LARGE SCALE GENOMIC DNA]</scope>
    <source>
        <strain evidence="7">G4</strain>
        <tissue evidence="7">Muscle</tissue>
    </source>
</reference>
<evidence type="ECO:0000313" key="8">
    <source>
        <dbReference type="Proteomes" id="UP001591681"/>
    </source>
</evidence>
<dbReference type="SUPFAM" id="SSF57501">
    <property type="entry name" value="Cystine-knot cytokines"/>
    <property type="match status" value="1"/>
</dbReference>
<dbReference type="InterPro" id="IPR010345">
    <property type="entry name" value="IL-17_fam"/>
</dbReference>
<dbReference type="Proteomes" id="UP001591681">
    <property type="component" value="Unassembled WGS sequence"/>
</dbReference>
<organism evidence="7 8">
    <name type="scientific">Coilia grayii</name>
    <name type="common">Gray's grenadier anchovy</name>
    <dbReference type="NCBI Taxonomy" id="363190"/>
    <lineage>
        <taxon>Eukaryota</taxon>
        <taxon>Metazoa</taxon>
        <taxon>Chordata</taxon>
        <taxon>Craniata</taxon>
        <taxon>Vertebrata</taxon>
        <taxon>Euteleostomi</taxon>
        <taxon>Actinopterygii</taxon>
        <taxon>Neopterygii</taxon>
        <taxon>Teleostei</taxon>
        <taxon>Clupei</taxon>
        <taxon>Clupeiformes</taxon>
        <taxon>Clupeoidei</taxon>
        <taxon>Engraulidae</taxon>
        <taxon>Coilinae</taxon>
        <taxon>Coilia</taxon>
    </lineage>
</organism>
<evidence type="ECO:0000256" key="5">
    <source>
        <dbReference type="ARBA" id="ARBA00022729"/>
    </source>
</evidence>